<evidence type="ECO:0000313" key="3">
    <source>
        <dbReference type="Proteomes" id="UP001465976"/>
    </source>
</evidence>
<organism evidence="2 3">
    <name type="scientific">Marasmius crinis-equi</name>
    <dbReference type="NCBI Taxonomy" id="585013"/>
    <lineage>
        <taxon>Eukaryota</taxon>
        <taxon>Fungi</taxon>
        <taxon>Dikarya</taxon>
        <taxon>Basidiomycota</taxon>
        <taxon>Agaricomycotina</taxon>
        <taxon>Agaricomycetes</taxon>
        <taxon>Agaricomycetidae</taxon>
        <taxon>Agaricales</taxon>
        <taxon>Marasmiineae</taxon>
        <taxon>Marasmiaceae</taxon>
        <taxon>Marasmius</taxon>
    </lineage>
</organism>
<feature type="compositionally biased region" description="Polar residues" evidence="1">
    <location>
        <begin position="437"/>
        <end position="453"/>
    </location>
</feature>
<sequence>MAHYQYAPLPSPSSFRKRAHSPSDKDFDRCAKYARLDNLVHDKSENTNEDDDTFPASFENELAERYLNLEGGWCFQHNPGCQDIDTDRLPLSENPLSNQAYTLLNALVTELQRWQNDPSPAMAPALDAPTPSPTVQQQSLSDLTLPTVAATDQTFTLFTGEQQDWLATVALFDETHDISGIIQEMNNAMPLTTASHAAGTSSLSSQLPSLGSTASVGSDTFSEITAVASPSMSNNDDHHTTSVQSPPSRELNALPLLPSVIGETAAKLLHTSDSIDPFGLGDTDPSILPTRSTRTPRYGVSGNDTLRVLRSRLAEVERIYALPTASRFNFTDNGISSGDVASHAITDSAESSSTMIPQASATKMRRSGQRAPRSERASSSTSAIAASARSPSNVVPQAMPLHGGVAHRATSCSASSGQSSPRSSPLSSSLSPSSTPTFNPESSSSTSPQATTNAGSPFSASFYAALQFVLASDPSQVPTSASVTTPSHSVPRPMIPTSSATAPSTSSFAFRATPPAMTIFSAAGGTRTSAPSSEPPPTTSMEVNDDGKRKCEYCGAMVKRMKEHQRRSVCRKVKERIGGQMDIGEA</sequence>
<evidence type="ECO:0000313" key="2">
    <source>
        <dbReference type="EMBL" id="KAL0570735.1"/>
    </source>
</evidence>
<feature type="region of interest" description="Disordered" evidence="1">
    <location>
        <begin position="1"/>
        <end position="26"/>
    </location>
</feature>
<dbReference type="EMBL" id="JBAHYK010000883">
    <property type="protein sequence ID" value="KAL0570735.1"/>
    <property type="molecule type" value="Genomic_DNA"/>
</dbReference>
<feature type="compositionally biased region" description="Low complexity" evidence="1">
    <location>
        <begin position="496"/>
        <end position="506"/>
    </location>
</feature>
<dbReference type="Proteomes" id="UP001465976">
    <property type="component" value="Unassembled WGS sequence"/>
</dbReference>
<feature type="compositionally biased region" description="Polar residues" evidence="1">
    <location>
        <begin position="348"/>
        <end position="361"/>
    </location>
</feature>
<evidence type="ECO:0000256" key="1">
    <source>
        <dbReference type="SAM" id="MobiDB-lite"/>
    </source>
</evidence>
<feature type="region of interest" description="Disordered" evidence="1">
    <location>
        <begin position="280"/>
        <end position="299"/>
    </location>
</feature>
<feature type="compositionally biased region" description="Low complexity" evidence="1">
    <location>
        <begin position="377"/>
        <end position="392"/>
    </location>
</feature>
<keyword evidence="3" id="KW-1185">Reference proteome</keyword>
<feature type="compositionally biased region" description="Polar residues" evidence="1">
    <location>
        <begin position="476"/>
        <end position="488"/>
    </location>
</feature>
<reference evidence="2 3" key="1">
    <citation type="submission" date="2024-02" db="EMBL/GenBank/DDBJ databases">
        <title>A draft genome for the cacao thread blight pathogen Marasmius crinis-equi.</title>
        <authorList>
            <person name="Cohen S.P."/>
            <person name="Baruah I.K."/>
            <person name="Amoako-Attah I."/>
            <person name="Bukari Y."/>
            <person name="Meinhardt L.W."/>
            <person name="Bailey B.A."/>
        </authorList>
    </citation>
    <scope>NUCLEOTIDE SEQUENCE [LARGE SCALE GENOMIC DNA]</scope>
    <source>
        <strain evidence="2 3">GH-76</strain>
    </source>
</reference>
<proteinExistence type="predicted"/>
<gene>
    <name evidence="2" type="ORF">V5O48_011226</name>
</gene>
<feature type="region of interest" description="Disordered" evidence="1">
    <location>
        <begin position="523"/>
        <end position="546"/>
    </location>
</feature>
<accession>A0ABR3F666</accession>
<comment type="caution">
    <text evidence="2">The sequence shown here is derived from an EMBL/GenBank/DDBJ whole genome shotgun (WGS) entry which is preliminary data.</text>
</comment>
<protein>
    <submittedName>
        <fullName evidence="2">Uncharacterized protein</fullName>
    </submittedName>
</protein>
<feature type="region of interest" description="Disordered" evidence="1">
    <location>
        <begin position="229"/>
        <end position="250"/>
    </location>
</feature>
<feature type="region of interest" description="Disordered" evidence="1">
    <location>
        <begin position="476"/>
        <end position="506"/>
    </location>
</feature>
<feature type="region of interest" description="Disordered" evidence="1">
    <location>
        <begin position="346"/>
        <end position="453"/>
    </location>
</feature>
<name>A0ABR3F666_9AGAR</name>
<feature type="compositionally biased region" description="Low complexity" evidence="1">
    <location>
        <begin position="411"/>
        <end position="436"/>
    </location>
</feature>